<dbReference type="PANTHER" id="PTHR44169">
    <property type="entry name" value="NADPH-DEPENDENT 1-ACYLDIHYDROXYACETONE PHOSPHATE REDUCTASE"/>
    <property type="match status" value="1"/>
</dbReference>
<evidence type="ECO:0000313" key="4">
    <source>
        <dbReference type="EMBL" id="PWY96832.1"/>
    </source>
</evidence>
<dbReference type="PRINTS" id="PR00080">
    <property type="entry name" value="SDRFAMILY"/>
</dbReference>
<dbReference type="EMBL" id="KZ819261">
    <property type="protein sequence ID" value="PWY96832.1"/>
    <property type="molecule type" value="Genomic_DNA"/>
</dbReference>
<gene>
    <name evidence="4" type="ORF">BCV70DRAFT_203407</name>
</gene>
<accession>A0A317XG07</accession>
<dbReference type="GO" id="GO:0005783">
    <property type="term" value="C:endoplasmic reticulum"/>
    <property type="evidence" value="ECO:0007669"/>
    <property type="project" value="TreeGrafter"/>
</dbReference>
<dbReference type="InterPro" id="IPR036291">
    <property type="entry name" value="NAD(P)-bd_dom_sf"/>
</dbReference>
<dbReference type="InterPro" id="IPR002347">
    <property type="entry name" value="SDR_fam"/>
</dbReference>
<name>A0A317XG07_9BASI</name>
<dbReference type="PANTHER" id="PTHR44169:SF6">
    <property type="entry name" value="NADPH-DEPENDENT 1-ACYLDIHYDROXYACETONE PHOSPHATE REDUCTASE"/>
    <property type="match status" value="1"/>
</dbReference>
<dbReference type="STRING" id="1882483.A0A317XG07"/>
<dbReference type="Proteomes" id="UP000246740">
    <property type="component" value="Unassembled WGS sequence"/>
</dbReference>
<dbReference type="Pfam" id="PF00106">
    <property type="entry name" value="adh_short"/>
    <property type="match status" value="1"/>
</dbReference>
<dbReference type="FunCoup" id="A0A317XG07">
    <property type="interactions" value="69"/>
</dbReference>
<protein>
    <submittedName>
        <fullName evidence="4">Dehydrogenase/reductase SDR family protein 7-like protein</fullName>
    </submittedName>
</protein>
<dbReference type="AlphaFoldDB" id="A0A317XG07"/>
<dbReference type="OrthoDB" id="2102561at2759"/>
<dbReference type="PRINTS" id="PR00081">
    <property type="entry name" value="GDHRDH"/>
</dbReference>
<dbReference type="Gene3D" id="3.40.50.720">
    <property type="entry name" value="NAD(P)-binding Rossmann-like Domain"/>
    <property type="match status" value="1"/>
</dbReference>
<proteinExistence type="inferred from homology"/>
<dbReference type="GO" id="GO:0016491">
    <property type="term" value="F:oxidoreductase activity"/>
    <property type="evidence" value="ECO:0007669"/>
    <property type="project" value="UniProtKB-KW"/>
</dbReference>
<evidence type="ECO:0000313" key="5">
    <source>
        <dbReference type="Proteomes" id="UP000246740"/>
    </source>
</evidence>
<sequence>MTSNTVVFITGCTGNGIGYHLSKTFHAAGCRVFVSGRNAAKMNHIGEGVEFVQLDVTSPESVQNAIQQVEAKAGKIDILVNNAGQGCVGPLAEVQLDRVKSTFDTNVFGLLSVTQAASVGMIQRRSGLIVNISSIVSHVPTPWAGVYCATKACVTSMSDVLRMELAGFNIKIMCVFPGAIRSSIGDANAAAFRPKEKSAYKNVVDQILARASWSQCPQSTPAEELAGEIVANALRSEPPASLSAGYRSYRAWWSYYLPRSARDYLWGSQFGIDKVGKV</sequence>
<evidence type="ECO:0000256" key="2">
    <source>
        <dbReference type="ARBA" id="ARBA00023002"/>
    </source>
</evidence>
<dbReference type="FunFam" id="3.40.50.720:FF:000261">
    <property type="entry name" value="NADPH-dependent 1-acyldihydroxyacetone phosphate reductase"/>
    <property type="match status" value="1"/>
</dbReference>
<comment type="similarity">
    <text evidence="1 3">Belongs to the short-chain dehydrogenases/reductases (SDR) family.</text>
</comment>
<dbReference type="CDD" id="cd05374">
    <property type="entry name" value="17beta-HSD-like_SDR_c"/>
    <property type="match status" value="1"/>
</dbReference>
<evidence type="ECO:0000256" key="1">
    <source>
        <dbReference type="ARBA" id="ARBA00006484"/>
    </source>
</evidence>
<organism evidence="4 5">
    <name type="scientific">Testicularia cyperi</name>
    <dbReference type="NCBI Taxonomy" id="1882483"/>
    <lineage>
        <taxon>Eukaryota</taxon>
        <taxon>Fungi</taxon>
        <taxon>Dikarya</taxon>
        <taxon>Basidiomycota</taxon>
        <taxon>Ustilaginomycotina</taxon>
        <taxon>Ustilaginomycetes</taxon>
        <taxon>Ustilaginales</taxon>
        <taxon>Anthracoideaceae</taxon>
        <taxon>Testicularia</taxon>
    </lineage>
</organism>
<keyword evidence="2" id="KW-0560">Oxidoreductase</keyword>
<dbReference type="InParanoid" id="A0A317XG07"/>
<reference evidence="4 5" key="1">
    <citation type="journal article" date="2018" name="Mol. Biol. Evol.">
        <title>Broad Genomic Sampling Reveals a Smut Pathogenic Ancestry of the Fungal Clade Ustilaginomycotina.</title>
        <authorList>
            <person name="Kijpornyongpan T."/>
            <person name="Mondo S.J."/>
            <person name="Barry K."/>
            <person name="Sandor L."/>
            <person name="Lee J."/>
            <person name="Lipzen A."/>
            <person name="Pangilinan J."/>
            <person name="LaButti K."/>
            <person name="Hainaut M."/>
            <person name="Henrissat B."/>
            <person name="Grigoriev I.V."/>
            <person name="Spatafora J.W."/>
            <person name="Aime M.C."/>
        </authorList>
    </citation>
    <scope>NUCLEOTIDE SEQUENCE [LARGE SCALE GENOMIC DNA]</scope>
    <source>
        <strain evidence="4 5">MCA 3645</strain>
    </source>
</reference>
<dbReference type="SUPFAM" id="SSF51735">
    <property type="entry name" value="NAD(P)-binding Rossmann-fold domains"/>
    <property type="match status" value="1"/>
</dbReference>
<evidence type="ECO:0000256" key="3">
    <source>
        <dbReference type="RuleBase" id="RU000363"/>
    </source>
</evidence>
<keyword evidence="5" id="KW-1185">Reference proteome</keyword>